<dbReference type="HOGENOM" id="CLU_009583_2_0_5"/>
<dbReference type="RefSeq" id="WP_006019234.1">
    <property type="nucleotide sequence ID" value="NZ_KB375282.1"/>
</dbReference>
<dbReference type="Pfam" id="PF13439">
    <property type="entry name" value="Glyco_transf_4"/>
    <property type="match status" value="1"/>
</dbReference>
<feature type="domain" description="Glycosyltransferase subfamily 4-like N-terminal" evidence="2">
    <location>
        <begin position="36"/>
        <end position="202"/>
    </location>
</feature>
<proteinExistence type="predicted"/>
<evidence type="ECO:0000313" key="3">
    <source>
        <dbReference type="EMBL" id="EKS41435.1"/>
    </source>
</evidence>
<accession>K8PPI9</accession>
<dbReference type="SUPFAM" id="SSF53756">
    <property type="entry name" value="UDP-Glycosyltransferase/glycogen phosphorylase"/>
    <property type="match status" value="1"/>
</dbReference>
<dbReference type="Gene3D" id="3.40.50.2000">
    <property type="entry name" value="Glycogen Phosphorylase B"/>
    <property type="match status" value="2"/>
</dbReference>
<name>K8PPI9_9BRAD</name>
<dbReference type="EMBL" id="AGWX01000001">
    <property type="protein sequence ID" value="EKS41435.1"/>
    <property type="molecule type" value="Genomic_DNA"/>
</dbReference>
<dbReference type="InterPro" id="IPR028098">
    <property type="entry name" value="Glyco_trans_4-like_N"/>
</dbReference>
<dbReference type="Proteomes" id="UP000001096">
    <property type="component" value="Unassembled WGS sequence"/>
</dbReference>
<sequence>MNMTEAFFASAKPKPLADRPMRICLITSSYNYIKDGIALTLNRLVGYLEDQGVEVRIFAPVASCPALDHSGDLTPVPSVALPMRPEYRLALGLSRRLKANIEEFDPDIIHIAVPDILGYQALRLGRRLKVPVVASYHTRYDTYVKFYAPLKLFQKPVENYLRFFYRNCVQVYVPSGSMADVLREQGYAENLAAWPRGVDVERFHPAKRSQEWRARHGIAPDQVAIVFVGRFVREKGLDLLVDTLNELKRQNVAHRSIAVGDGPERAWLEERLPDTIFPGFLHGEDLAQAYASSDIFFFPSQTETFGNVTLEAMASGLPAVCAFATGSRSLVSPHVTGFMAETNSAGEFADHLSTLVADAVARRRMGAVARERSLNFSWDAAMDRMLGYYRSVLSGMPR</sequence>
<evidence type="ECO:0000259" key="1">
    <source>
        <dbReference type="Pfam" id="PF00534"/>
    </source>
</evidence>
<reference evidence="3 4" key="1">
    <citation type="submission" date="2012-04" db="EMBL/GenBank/DDBJ databases">
        <title>The Genome Sequence of Afipia broomeae ATCC 49717.</title>
        <authorList>
            <consortium name="The Broad Institute Genome Sequencing Platform"/>
            <person name="Earl A."/>
            <person name="Ward D."/>
            <person name="Feldgarden M."/>
            <person name="Gevers D."/>
            <person name="Huys G."/>
            <person name="Walker B."/>
            <person name="Young S.K."/>
            <person name="Zeng Q."/>
            <person name="Gargeya S."/>
            <person name="Fitzgerald M."/>
            <person name="Haas B."/>
            <person name="Abouelleil A."/>
            <person name="Alvarado L."/>
            <person name="Arachchi H.M."/>
            <person name="Berlin A."/>
            <person name="Chapman S.B."/>
            <person name="Goldberg J."/>
            <person name="Griggs A."/>
            <person name="Gujja S."/>
            <person name="Hansen M."/>
            <person name="Howarth C."/>
            <person name="Imamovic A."/>
            <person name="Larimer J."/>
            <person name="McCowen C."/>
            <person name="Montmayeur A."/>
            <person name="Murphy C."/>
            <person name="Neiman D."/>
            <person name="Pearson M."/>
            <person name="Priest M."/>
            <person name="Roberts A."/>
            <person name="Saif S."/>
            <person name="Shea T."/>
            <person name="Sisk P."/>
            <person name="Sykes S."/>
            <person name="Wortman J."/>
            <person name="Nusbaum C."/>
            <person name="Birren B."/>
        </authorList>
    </citation>
    <scope>NUCLEOTIDE SEQUENCE [LARGE SCALE GENOMIC DNA]</scope>
    <source>
        <strain evidence="3 4">ATCC 49717</strain>
    </source>
</reference>
<protein>
    <recommendedName>
        <fullName evidence="5">Glycosyltransferase subfamily 4-like N-terminal domain-containing protein</fullName>
    </recommendedName>
</protein>
<comment type="caution">
    <text evidence="3">The sequence shown here is derived from an EMBL/GenBank/DDBJ whole genome shotgun (WGS) entry which is preliminary data.</text>
</comment>
<dbReference type="Pfam" id="PF00534">
    <property type="entry name" value="Glycos_transf_1"/>
    <property type="match status" value="1"/>
</dbReference>
<dbReference type="InterPro" id="IPR050194">
    <property type="entry name" value="Glycosyltransferase_grp1"/>
</dbReference>
<feature type="domain" description="Glycosyl transferase family 1" evidence="1">
    <location>
        <begin position="210"/>
        <end position="372"/>
    </location>
</feature>
<gene>
    <name evidence="3" type="ORF">HMPREF9695_00527</name>
</gene>
<dbReference type="InterPro" id="IPR001296">
    <property type="entry name" value="Glyco_trans_1"/>
</dbReference>
<dbReference type="eggNOG" id="COG0438">
    <property type="taxonomic scope" value="Bacteria"/>
</dbReference>
<evidence type="ECO:0000313" key="4">
    <source>
        <dbReference type="Proteomes" id="UP000001096"/>
    </source>
</evidence>
<evidence type="ECO:0000259" key="2">
    <source>
        <dbReference type="Pfam" id="PF13439"/>
    </source>
</evidence>
<dbReference type="PANTHER" id="PTHR45947:SF3">
    <property type="entry name" value="SULFOQUINOVOSYL TRANSFERASE SQD2"/>
    <property type="match status" value="1"/>
</dbReference>
<dbReference type="PANTHER" id="PTHR45947">
    <property type="entry name" value="SULFOQUINOVOSYL TRANSFERASE SQD2"/>
    <property type="match status" value="1"/>
</dbReference>
<evidence type="ECO:0008006" key="5">
    <source>
        <dbReference type="Google" id="ProtNLM"/>
    </source>
</evidence>
<keyword evidence="4" id="KW-1185">Reference proteome</keyword>
<dbReference type="CDD" id="cd03814">
    <property type="entry name" value="GT4-like"/>
    <property type="match status" value="1"/>
</dbReference>
<dbReference type="PATRIC" id="fig|883078.3.peg.553"/>
<dbReference type="GO" id="GO:0016757">
    <property type="term" value="F:glycosyltransferase activity"/>
    <property type="evidence" value="ECO:0007669"/>
    <property type="project" value="InterPro"/>
</dbReference>
<dbReference type="AlphaFoldDB" id="K8PPI9"/>
<organism evidence="3 4">
    <name type="scientific">Afipia broomeae ATCC 49717</name>
    <dbReference type="NCBI Taxonomy" id="883078"/>
    <lineage>
        <taxon>Bacteria</taxon>
        <taxon>Pseudomonadati</taxon>
        <taxon>Pseudomonadota</taxon>
        <taxon>Alphaproteobacteria</taxon>
        <taxon>Hyphomicrobiales</taxon>
        <taxon>Nitrobacteraceae</taxon>
        <taxon>Afipia</taxon>
    </lineage>
</organism>